<comment type="caution">
    <text evidence="2">The sequence shown here is derived from an EMBL/GenBank/DDBJ whole genome shotgun (WGS) entry which is preliminary data.</text>
</comment>
<feature type="non-terminal residue" evidence="2">
    <location>
        <position position="84"/>
    </location>
</feature>
<reference evidence="2 3" key="1">
    <citation type="journal article" date="2023" name="Plants (Basel)">
        <title>Bridging the Gap: Combining Genomics and Transcriptomics Approaches to Understand Stylosanthes scabra, an Orphan Legume from the Brazilian Caatinga.</title>
        <authorList>
            <person name="Ferreira-Neto J.R.C."/>
            <person name="da Silva M.D."/>
            <person name="Binneck E."/>
            <person name="de Melo N.F."/>
            <person name="da Silva R.H."/>
            <person name="de Melo A.L.T.M."/>
            <person name="Pandolfi V."/>
            <person name="Bustamante F.O."/>
            <person name="Brasileiro-Vidal A.C."/>
            <person name="Benko-Iseppon A.M."/>
        </authorList>
    </citation>
    <scope>NUCLEOTIDE SEQUENCE [LARGE SCALE GENOMIC DNA]</scope>
    <source>
        <tissue evidence="2">Leaves</tissue>
    </source>
</reference>
<sequence length="84" mass="9412">GHGNGECEANATNQTSMEQVNFMRNPSRQQSNPYSNNYNPGWRNHPNFSWSNQGAQKNFAPNQAQQQSQVPLAPQSQVKPTPLE</sequence>
<feature type="region of interest" description="Disordered" evidence="1">
    <location>
        <begin position="1"/>
        <end position="84"/>
    </location>
</feature>
<gene>
    <name evidence="2" type="ORF">PIB30_107644</name>
</gene>
<keyword evidence="3" id="KW-1185">Reference proteome</keyword>
<feature type="non-terminal residue" evidence="2">
    <location>
        <position position="1"/>
    </location>
</feature>
<proteinExistence type="predicted"/>
<dbReference type="EMBL" id="JASCZI010216118">
    <property type="protein sequence ID" value="MED6202648.1"/>
    <property type="molecule type" value="Genomic_DNA"/>
</dbReference>
<feature type="compositionally biased region" description="Polar residues" evidence="1">
    <location>
        <begin position="46"/>
        <end position="84"/>
    </location>
</feature>
<accession>A0ABU6Y0K2</accession>
<protein>
    <submittedName>
        <fullName evidence="2">Uncharacterized protein</fullName>
    </submittedName>
</protein>
<dbReference type="Proteomes" id="UP001341840">
    <property type="component" value="Unassembled WGS sequence"/>
</dbReference>
<feature type="compositionally biased region" description="Polar residues" evidence="1">
    <location>
        <begin position="10"/>
        <end position="39"/>
    </location>
</feature>
<name>A0ABU6Y0K2_9FABA</name>
<evidence type="ECO:0000313" key="2">
    <source>
        <dbReference type="EMBL" id="MED6202648.1"/>
    </source>
</evidence>
<organism evidence="2 3">
    <name type="scientific">Stylosanthes scabra</name>
    <dbReference type="NCBI Taxonomy" id="79078"/>
    <lineage>
        <taxon>Eukaryota</taxon>
        <taxon>Viridiplantae</taxon>
        <taxon>Streptophyta</taxon>
        <taxon>Embryophyta</taxon>
        <taxon>Tracheophyta</taxon>
        <taxon>Spermatophyta</taxon>
        <taxon>Magnoliopsida</taxon>
        <taxon>eudicotyledons</taxon>
        <taxon>Gunneridae</taxon>
        <taxon>Pentapetalae</taxon>
        <taxon>rosids</taxon>
        <taxon>fabids</taxon>
        <taxon>Fabales</taxon>
        <taxon>Fabaceae</taxon>
        <taxon>Papilionoideae</taxon>
        <taxon>50 kb inversion clade</taxon>
        <taxon>dalbergioids sensu lato</taxon>
        <taxon>Dalbergieae</taxon>
        <taxon>Pterocarpus clade</taxon>
        <taxon>Stylosanthes</taxon>
    </lineage>
</organism>
<evidence type="ECO:0000256" key="1">
    <source>
        <dbReference type="SAM" id="MobiDB-lite"/>
    </source>
</evidence>
<evidence type="ECO:0000313" key="3">
    <source>
        <dbReference type="Proteomes" id="UP001341840"/>
    </source>
</evidence>